<evidence type="ECO:0000313" key="3">
    <source>
        <dbReference type="Proteomes" id="UP001217476"/>
    </source>
</evidence>
<gene>
    <name evidence="2" type="ORF">P0Y65_10345</name>
</gene>
<accession>A0AAJ5VZ90</accession>
<organism evidence="2 3">
    <name type="scientific">Candidatus Devosia phytovorans</name>
    <dbReference type="NCBI Taxonomy" id="3121372"/>
    <lineage>
        <taxon>Bacteria</taxon>
        <taxon>Pseudomonadati</taxon>
        <taxon>Pseudomonadota</taxon>
        <taxon>Alphaproteobacteria</taxon>
        <taxon>Hyphomicrobiales</taxon>
        <taxon>Devosiaceae</taxon>
        <taxon>Devosia</taxon>
    </lineage>
</organism>
<evidence type="ECO:0000256" key="1">
    <source>
        <dbReference type="SAM" id="SignalP"/>
    </source>
</evidence>
<sequence>MTSFALPGGFLLAAVIACATPSTATAQTPLPHDTALAIYFADEQGVTKPYLFYDANLPFQMSMCEARLDYLTKQYYRMTRSNPDFKGKTAVRSACVRIEGFDFGS</sequence>
<dbReference type="AlphaFoldDB" id="A0AAJ5VZ90"/>
<dbReference type="EMBL" id="CP119312">
    <property type="protein sequence ID" value="WEK06615.1"/>
    <property type="molecule type" value="Genomic_DNA"/>
</dbReference>
<reference evidence="2" key="1">
    <citation type="submission" date="2023-03" db="EMBL/GenBank/DDBJ databases">
        <title>Andean soil-derived lignocellulolytic bacterial consortium as a source of novel taxa and putative plastic-active enzymes.</title>
        <authorList>
            <person name="Diaz-Garcia L."/>
            <person name="Chuvochina M."/>
            <person name="Feuerriegel G."/>
            <person name="Bunk B."/>
            <person name="Sproer C."/>
            <person name="Streit W.R."/>
            <person name="Rodriguez L.M."/>
            <person name="Overmann J."/>
            <person name="Jimenez D.J."/>
        </authorList>
    </citation>
    <scope>NUCLEOTIDE SEQUENCE</scope>
    <source>
        <strain evidence="2">MAG 4196</strain>
    </source>
</reference>
<dbReference type="Proteomes" id="UP001217476">
    <property type="component" value="Chromosome"/>
</dbReference>
<evidence type="ECO:0000313" key="2">
    <source>
        <dbReference type="EMBL" id="WEK06615.1"/>
    </source>
</evidence>
<keyword evidence="1" id="KW-0732">Signal</keyword>
<feature type="chain" id="PRO_5042525310" evidence="1">
    <location>
        <begin position="27"/>
        <end position="105"/>
    </location>
</feature>
<proteinExistence type="predicted"/>
<protein>
    <submittedName>
        <fullName evidence="2">Uncharacterized protein</fullName>
    </submittedName>
</protein>
<feature type="signal peptide" evidence="1">
    <location>
        <begin position="1"/>
        <end position="26"/>
    </location>
</feature>
<name>A0AAJ5VZ90_9HYPH</name>